<protein>
    <submittedName>
        <fullName evidence="1">Uncharacterized protein</fullName>
    </submittedName>
</protein>
<sequence length="230" mass="25312">MERALYETQLSEHQHALQAHLAALNTALLAHIMRQGQANHDAMEENNELIKELKALVQAQKAPAAAPTPPSDAELIGQAASRLFDLGMAYINPPANPTPTETAPGNNKSGIFFYNNTSETVAFWVYTGMFNMQRCWDGVRQGSGVCTGHMQASPYLNPAPGTYGVYVYGTPGTNSYNDRKCDDHVDVVYRPDAPSSVCVYHGTHLTLETMQHCIDTYPSFAEGPRVEYMQ</sequence>
<accession>A0A9K3CWW0</accession>
<proteinExistence type="predicted"/>
<evidence type="ECO:0000313" key="2">
    <source>
        <dbReference type="Proteomes" id="UP000265618"/>
    </source>
</evidence>
<evidence type="ECO:0000313" key="1">
    <source>
        <dbReference type="EMBL" id="GIQ84467.1"/>
    </source>
</evidence>
<comment type="caution">
    <text evidence="1">The sequence shown here is derived from an EMBL/GenBank/DDBJ whole genome shotgun (WGS) entry which is preliminary data.</text>
</comment>
<dbReference type="AlphaFoldDB" id="A0A9K3CWW0"/>
<reference evidence="1 2" key="1">
    <citation type="journal article" date="2018" name="PLoS ONE">
        <title>The draft genome of Kipferlia bialata reveals reductive genome evolution in fornicate parasites.</title>
        <authorList>
            <person name="Tanifuji G."/>
            <person name="Takabayashi S."/>
            <person name="Kume K."/>
            <person name="Takagi M."/>
            <person name="Nakayama T."/>
            <person name="Kamikawa R."/>
            <person name="Inagaki Y."/>
            <person name="Hashimoto T."/>
        </authorList>
    </citation>
    <scope>NUCLEOTIDE SEQUENCE [LARGE SCALE GENOMIC DNA]</scope>
    <source>
        <strain evidence="1">NY0173</strain>
    </source>
</reference>
<organism evidence="1 2">
    <name type="scientific">Kipferlia bialata</name>
    <dbReference type="NCBI Taxonomy" id="797122"/>
    <lineage>
        <taxon>Eukaryota</taxon>
        <taxon>Metamonada</taxon>
        <taxon>Carpediemonas-like organisms</taxon>
        <taxon>Kipferlia</taxon>
    </lineage>
</organism>
<dbReference type="Proteomes" id="UP000265618">
    <property type="component" value="Unassembled WGS sequence"/>
</dbReference>
<keyword evidence="2" id="KW-1185">Reference proteome</keyword>
<gene>
    <name evidence="1" type="ORF">KIPB_005961</name>
</gene>
<dbReference type="EMBL" id="BDIP01001467">
    <property type="protein sequence ID" value="GIQ84467.1"/>
    <property type="molecule type" value="Genomic_DNA"/>
</dbReference>
<name>A0A9K3CWW0_9EUKA</name>